<organism evidence="2 3">
    <name type="scientific">Allacma fusca</name>
    <dbReference type="NCBI Taxonomy" id="39272"/>
    <lineage>
        <taxon>Eukaryota</taxon>
        <taxon>Metazoa</taxon>
        <taxon>Ecdysozoa</taxon>
        <taxon>Arthropoda</taxon>
        <taxon>Hexapoda</taxon>
        <taxon>Collembola</taxon>
        <taxon>Symphypleona</taxon>
        <taxon>Sminthuridae</taxon>
        <taxon>Allacma</taxon>
    </lineage>
</organism>
<reference evidence="2" key="1">
    <citation type="submission" date="2021-06" db="EMBL/GenBank/DDBJ databases">
        <authorList>
            <person name="Hodson N. C."/>
            <person name="Mongue J. A."/>
            <person name="Jaron S. K."/>
        </authorList>
    </citation>
    <scope>NUCLEOTIDE SEQUENCE</scope>
</reference>
<feature type="region of interest" description="Disordered" evidence="1">
    <location>
        <begin position="80"/>
        <end position="138"/>
    </location>
</feature>
<dbReference type="EMBL" id="CAJVCH010410229">
    <property type="protein sequence ID" value="CAG7818055.1"/>
    <property type="molecule type" value="Genomic_DNA"/>
</dbReference>
<feature type="region of interest" description="Disordered" evidence="1">
    <location>
        <begin position="1"/>
        <end position="33"/>
    </location>
</feature>
<sequence length="200" mass="22985">MEPNLNQDPLQLSPTIIHRSFSSSPPPPSESPVTFVRRLEFSFYPSSNNNTEPGPSADDYFQDEININKRMSKEQIPDQFLIPSSEEASVNDPDDEESYSNHNKRRSSHHSDSQLSWNNNNDNDQPLENCSGASNRGKQIDGVTMDFKLQVLRWAYTKTIHSAGHHFNLERCVVRNWMMNEEKIYNSASEKGNINTIFRH</sequence>
<evidence type="ECO:0000256" key="1">
    <source>
        <dbReference type="SAM" id="MobiDB-lite"/>
    </source>
</evidence>
<feature type="compositionally biased region" description="Polar residues" evidence="1">
    <location>
        <begin position="1"/>
        <end position="14"/>
    </location>
</feature>
<comment type="caution">
    <text evidence="2">The sequence shown here is derived from an EMBL/GenBank/DDBJ whole genome shotgun (WGS) entry which is preliminary data.</text>
</comment>
<feature type="compositionally biased region" description="Polar residues" evidence="1">
    <location>
        <begin position="126"/>
        <end position="137"/>
    </location>
</feature>
<protein>
    <submittedName>
        <fullName evidence="2">Uncharacterized protein</fullName>
    </submittedName>
</protein>
<evidence type="ECO:0000313" key="3">
    <source>
        <dbReference type="Proteomes" id="UP000708208"/>
    </source>
</evidence>
<feature type="non-terminal residue" evidence="2">
    <location>
        <position position="200"/>
    </location>
</feature>
<keyword evidence="3" id="KW-1185">Reference proteome</keyword>
<evidence type="ECO:0000313" key="2">
    <source>
        <dbReference type="EMBL" id="CAG7818055.1"/>
    </source>
</evidence>
<gene>
    <name evidence="2" type="ORF">AFUS01_LOCUS28588</name>
</gene>
<name>A0A8J2KN28_9HEXA</name>
<dbReference type="AlphaFoldDB" id="A0A8J2KN28"/>
<accession>A0A8J2KN28</accession>
<proteinExistence type="predicted"/>
<dbReference type="Proteomes" id="UP000708208">
    <property type="component" value="Unassembled WGS sequence"/>
</dbReference>